<protein>
    <recommendedName>
        <fullName evidence="5">Prepilin-type N-terminal cleavage/methylation domain-containing protein</fullName>
    </recommendedName>
</protein>
<dbReference type="Pfam" id="PF07963">
    <property type="entry name" value="N_methyl"/>
    <property type="match status" value="1"/>
</dbReference>
<gene>
    <name evidence="3" type="ORF">CSW23_06990</name>
</gene>
<dbReference type="InterPro" id="IPR012902">
    <property type="entry name" value="N_methyl_site"/>
</dbReference>
<dbReference type="Proteomes" id="UP000288073">
    <property type="component" value="Unassembled WGS sequence"/>
</dbReference>
<name>A0A430V2H7_THESC</name>
<evidence type="ECO:0008006" key="5">
    <source>
        <dbReference type="Google" id="ProtNLM"/>
    </source>
</evidence>
<dbReference type="AlphaFoldDB" id="A0A430V2H7"/>
<dbReference type="GO" id="GO:0009279">
    <property type="term" value="C:cell outer membrane"/>
    <property type="evidence" value="ECO:0007669"/>
    <property type="project" value="UniProtKB-SubCell"/>
</dbReference>
<evidence type="ECO:0000256" key="2">
    <source>
        <dbReference type="ARBA" id="ARBA00023237"/>
    </source>
</evidence>
<evidence type="ECO:0000256" key="1">
    <source>
        <dbReference type="ARBA" id="ARBA00004442"/>
    </source>
</evidence>
<comment type="subcellular location">
    <subcellularLocation>
        <location evidence="1">Cell outer membrane</location>
    </subcellularLocation>
</comment>
<evidence type="ECO:0000313" key="4">
    <source>
        <dbReference type="Proteomes" id="UP000288073"/>
    </source>
</evidence>
<comment type="caution">
    <text evidence="3">The sequence shown here is derived from an EMBL/GenBank/DDBJ whole genome shotgun (WGS) entry which is preliminary data.</text>
</comment>
<reference evidence="3 4" key="1">
    <citation type="journal article" date="2019" name="Extremophiles">
        <title>Biogeography of thermophiles and predominance of Thermus scotoductus in domestic water heaters.</title>
        <authorList>
            <person name="Wilpiszeski R.L."/>
            <person name="Zhang Z."/>
            <person name="House C.H."/>
        </authorList>
    </citation>
    <scope>NUCLEOTIDE SEQUENCE [LARGE SCALE GENOMIC DNA]</scope>
    <source>
        <strain evidence="3 4">10_S10</strain>
    </source>
</reference>
<keyword evidence="2" id="KW-0998">Cell outer membrane</keyword>
<dbReference type="NCBIfam" id="TIGR02532">
    <property type="entry name" value="IV_pilin_GFxxxE"/>
    <property type="match status" value="1"/>
</dbReference>
<dbReference type="RefSeq" id="WP_126206687.1">
    <property type="nucleotide sequence ID" value="NZ_PEMF01000208.1"/>
</dbReference>
<keyword evidence="2" id="KW-0472">Membrane</keyword>
<dbReference type="EMBL" id="PEMN01000208">
    <property type="protein sequence ID" value="RTI16724.1"/>
    <property type="molecule type" value="Genomic_DNA"/>
</dbReference>
<proteinExistence type="predicted"/>
<organism evidence="3 4">
    <name type="scientific">Thermus scotoductus</name>
    <dbReference type="NCBI Taxonomy" id="37636"/>
    <lineage>
        <taxon>Bacteria</taxon>
        <taxon>Thermotogati</taxon>
        <taxon>Deinococcota</taxon>
        <taxon>Deinococci</taxon>
        <taxon>Thermales</taxon>
        <taxon>Thermaceae</taxon>
        <taxon>Thermus</taxon>
    </lineage>
</organism>
<accession>A0A430V2H7</accession>
<evidence type="ECO:0000313" key="3">
    <source>
        <dbReference type="EMBL" id="RTI16724.1"/>
    </source>
</evidence>
<sequence>MRKNPGLTLLEVLIALSILSLVLLAFNAVLGRVKIYV</sequence>